<dbReference type="CDD" id="cd00293">
    <property type="entry name" value="USP-like"/>
    <property type="match status" value="1"/>
</dbReference>
<dbReference type="SUPFAM" id="SSF52402">
    <property type="entry name" value="Adenine nucleotide alpha hydrolases-like"/>
    <property type="match status" value="1"/>
</dbReference>
<dbReference type="GeneID" id="35003812"/>
<dbReference type="Gene3D" id="3.40.50.620">
    <property type="entry name" value="HUPs"/>
    <property type="match status" value="1"/>
</dbReference>
<feature type="domain" description="UspA" evidence="1">
    <location>
        <begin position="9"/>
        <end position="138"/>
    </location>
</feature>
<sequence>MPQSFVEVNVLLPIADEEDAHNTCEAVVPYLAGKDCRVFVIHVVKHKKHKVDTDAIEARAETVFEYASGCFDAVGIPVTGEVWYGTDVSETILNAAAEHAADSIILTPRKKSVWRRLISENVIGQLARSVDQPLIIVPTTEDDS</sequence>
<dbReference type="InterPro" id="IPR006016">
    <property type="entry name" value="UspA"/>
</dbReference>
<dbReference type="OrthoDB" id="202478at2157"/>
<reference evidence="2 3" key="1">
    <citation type="submission" date="2016-10" db="EMBL/GenBank/DDBJ databases">
        <authorList>
            <person name="de Groot N.N."/>
        </authorList>
    </citation>
    <scope>NUCLEOTIDE SEQUENCE [LARGE SCALE GENOMIC DNA]</scope>
    <source>
        <strain evidence="2 3">DSM 22187</strain>
    </source>
</reference>
<name>A0A1H6RJA4_9EURY</name>
<organism evidence="2 3">
    <name type="scientific">Halohasta litchfieldiae</name>
    <dbReference type="NCBI Taxonomy" id="1073996"/>
    <lineage>
        <taxon>Archaea</taxon>
        <taxon>Methanobacteriati</taxon>
        <taxon>Methanobacteriota</taxon>
        <taxon>Stenosarchaea group</taxon>
        <taxon>Halobacteria</taxon>
        <taxon>Halobacteriales</taxon>
        <taxon>Haloferacaceae</taxon>
        <taxon>Halohasta</taxon>
    </lineage>
</organism>
<evidence type="ECO:0000259" key="1">
    <source>
        <dbReference type="Pfam" id="PF00582"/>
    </source>
</evidence>
<dbReference type="KEGG" id="hae:halTADL_3044"/>
<dbReference type="RefSeq" id="WP_089670851.1">
    <property type="nucleotide sequence ID" value="NZ_CP024845.1"/>
</dbReference>
<evidence type="ECO:0000313" key="2">
    <source>
        <dbReference type="EMBL" id="SEI53394.1"/>
    </source>
</evidence>
<accession>A0A1H6RJA4</accession>
<proteinExistence type="predicted"/>
<keyword evidence="3" id="KW-1185">Reference proteome</keyword>
<accession>A0A2H4Q5U7</accession>
<dbReference type="EMBL" id="FNYR01000002">
    <property type="protein sequence ID" value="SEI53394.1"/>
    <property type="molecule type" value="Genomic_DNA"/>
</dbReference>
<dbReference type="Pfam" id="PF00582">
    <property type="entry name" value="Usp"/>
    <property type="match status" value="1"/>
</dbReference>
<evidence type="ECO:0000313" key="3">
    <source>
        <dbReference type="Proteomes" id="UP000198888"/>
    </source>
</evidence>
<dbReference type="Proteomes" id="UP000198888">
    <property type="component" value="Unassembled WGS sequence"/>
</dbReference>
<gene>
    <name evidence="2" type="ORF">SAMN05444271_10281</name>
</gene>
<dbReference type="AlphaFoldDB" id="A0A1H6RJA4"/>
<dbReference type="InterPro" id="IPR014729">
    <property type="entry name" value="Rossmann-like_a/b/a_fold"/>
</dbReference>
<protein>
    <submittedName>
        <fullName evidence="2">Nucleotide-binding universal stress protein, UspA family</fullName>
    </submittedName>
</protein>